<keyword evidence="1" id="KW-0472">Membrane</keyword>
<evidence type="ECO:0000313" key="2">
    <source>
        <dbReference type="EMBL" id="AFZ05801.1"/>
    </source>
</evidence>
<evidence type="ECO:0000313" key="3">
    <source>
        <dbReference type="Proteomes" id="UP000010478"/>
    </source>
</evidence>
<dbReference type="EMBL" id="CP003614">
    <property type="protein sequence ID" value="AFZ05801.1"/>
    <property type="molecule type" value="Genomic_DNA"/>
</dbReference>
<proteinExistence type="predicted"/>
<keyword evidence="1" id="KW-1133">Transmembrane helix</keyword>
<organism evidence="2 3">
    <name type="scientific">Phormidium nigroviride PCC 7112</name>
    <dbReference type="NCBI Taxonomy" id="179408"/>
    <lineage>
        <taxon>Bacteria</taxon>
        <taxon>Bacillati</taxon>
        <taxon>Cyanobacteriota</taxon>
        <taxon>Cyanophyceae</taxon>
        <taxon>Oscillatoriophycideae</taxon>
        <taxon>Oscillatoriales</taxon>
        <taxon>Oscillatoriaceae</taxon>
        <taxon>Phormidium</taxon>
    </lineage>
</organism>
<feature type="transmembrane region" description="Helical" evidence="1">
    <location>
        <begin position="12"/>
        <end position="32"/>
    </location>
</feature>
<gene>
    <name evidence="2" type="ORF">Osc7112_1258</name>
</gene>
<accession>K9VCZ1</accession>
<protein>
    <submittedName>
        <fullName evidence="2">Uncharacterized protein</fullName>
    </submittedName>
</protein>
<reference evidence="2 3" key="1">
    <citation type="submission" date="2012-05" db="EMBL/GenBank/DDBJ databases">
        <title>Finished chromosome of genome of Oscillatoria sp. PCC 7112.</title>
        <authorList>
            <consortium name="US DOE Joint Genome Institute"/>
            <person name="Gugger M."/>
            <person name="Coursin T."/>
            <person name="Rippka R."/>
            <person name="Tandeau De Marsac N."/>
            <person name="Huntemann M."/>
            <person name="Wei C.-L."/>
            <person name="Han J."/>
            <person name="Detter J.C."/>
            <person name="Han C."/>
            <person name="Tapia R."/>
            <person name="Davenport K."/>
            <person name="Daligault H."/>
            <person name="Erkkila T."/>
            <person name="Gu W."/>
            <person name="Munk A.C.C."/>
            <person name="Teshima H."/>
            <person name="Xu Y."/>
            <person name="Chain P."/>
            <person name="Chen A."/>
            <person name="Krypides N."/>
            <person name="Mavromatis K."/>
            <person name="Markowitz V."/>
            <person name="Szeto E."/>
            <person name="Ivanova N."/>
            <person name="Mikhailova N."/>
            <person name="Ovchinnikova G."/>
            <person name="Pagani I."/>
            <person name="Pati A."/>
            <person name="Goodwin L."/>
            <person name="Peters L."/>
            <person name="Pitluck S."/>
            <person name="Woyke T."/>
            <person name="Kerfeld C."/>
        </authorList>
    </citation>
    <scope>NUCLEOTIDE SEQUENCE [LARGE SCALE GENOMIC DNA]</scope>
    <source>
        <strain evidence="2 3">PCC 7112</strain>
    </source>
</reference>
<keyword evidence="3" id="KW-1185">Reference proteome</keyword>
<sequence length="73" mass="8457">MLSLSSPYTYSIARKFIILYFCLTKIYIFFVLGNTNIVAKTMTMLDLSDTIDILNNDLKSLGCYCLQKIIFRE</sequence>
<keyword evidence="1" id="KW-0812">Transmembrane</keyword>
<dbReference type="KEGG" id="oni:Osc7112_1258"/>
<dbReference type="AlphaFoldDB" id="K9VCZ1"/>
<evidence type="ECO:0000256" key="1">
    <source>
        <dbReference type="SAM" id="Phobius"/>
    </source>
</evidence>
<name>K9VCZ1_9CYAN</name>
<dbReference type="Proteomes" id="UP000010478">
    <property type="component" value="Chromosome"/>
</dbReference>
<dbReference type="STRING" id="179408.Osc7112_1258"/>
<dbReference type="HOGENOM" id="CLU_2701227_0_0_3"/>